<evidence type="ECO:0000259" key="1">
    <source>
        <dbReference type="SMART" id="SM01321"/>
    </source>
</evidence>
<dbReference type="Proteomes" id="UP000228547">
    <property type="component" value="Unassembled WGS sequence"/>
</dbReference>
<dbReference type="AlphaFoldDB" id="A0A2J0MJT7"/>
<dbReference type="Gene3D" id="3.30.70.1290">
    <property type="entry name" value="Transposase IS200-like"/>
    <property type="match status" value="1"/>
</dbReference>
<dbReference type="GO" id="GO:0004803">
    <property type="term" value="F:transposase activity"/>
    <property type="evidence" value="ECO:0007669"/>
    <property type="project" value="InterPro"/>
</dbReference>
<dbReference type="Pfam" id="PF01797">
    <property type="entry name" value="Y1_Tnp"/>
    <property type="match status" value="1"/>
</dbReference>
<dbReference type="EMBL" id="PFOY01000019">
    <property type="protein sequence ID" value="PIZ87364.1"/>
    <property type="molecule type" value="Genomic_DNA"/>
</dbReference>
<feature type="domain" description="Transposase IS200-like" evidence="1">
    <location>
        <begin position="9"/>
        <end position="153"/>
    </location>
</feature>
<dbReference type="GO" id="GO:0006313">
    <property type="term" value="P:DNA transposition"/>
    <property type="evidence" value="ECO:0007669"/>
    <property type="project" value="InterPro"/>
</dbReference>
<protein>
    <recommendedName>
        <fullName evidence="1">Transposase IS200-like domain-containing protein</fullName>
    </recommendedName>
</protein>
<dbReference type="InterPro" id="IPR036515">
    <property type="entry name" value="Transposase_17_sf"/>
</dbReference>
<dbReference type="PANTHER" id="PTHR34322:SF2">
    <property type="entry name" value="TRANSPOSASE IS200-LIKE DOMAIN-CONTAINING PROTEIN"/>
    <property type="match status" value="1"/>
</dbReference>
<dbReference type="PANTHER" id="PTHR34322">
    <property type="entry name" value="TRANSPOSASE, Y1_TNP DOMAIN-CONTAINING"/>
    <property type="match status" value="1"/>
</dbReference>
<organism evidence="2 3">
    <name type="scientific">Candidatus Nomurabacteria bacterium CG_4_10_14_0_2_um_filter_30_12</name>
    <dbReference type="NCBI Taxonomy" id="1974727"/>
    <lineage>
        <taxon>Bacteria</taxon>
        <taxon>Candidatus Nomuraibacteriota</taxon>
    </lineage>
</organism>
<proteinExistence type="predicted"/>
<evidence type="ECO:0000313" key="3">
    <source>
        <dbReference type="Proteomes" id="UP000228547"/>
    </source>
</evidence>
<comment type="caution">
    <text evidence="2">The sequence shown here is derived from an EMBL/GenBank/DDBJ whole genome shotgun (WGS) entry which is preliminary data.</text>
</comment>
<dbReference type="InterPro" id="IPR002686">
    <property type="entry name" value="Transposase_17"/>
</dbReference>
<gene>
    <name evidence="2" type="ORF">COX93_01390</name>
</gene>
<dbReference type="SMART" id="SM01321">
    <property type="entry name" value="Y1_Tnp"/>
    <property type="match status" value="1"/>
</dbReference>
<reference evidence="3" key="1">
    <citation type="submission" date="2017-09" db="EMBL/GenBank/DDBJ databases">
        <title>Depth-based differentiation of microbial function through sediment-hosted aquifers and enrichment of novel symbionts in the deep terrestrial subsurface.</title>
        <authorList>
            <person name="Probst A.J."/>
            <person name="Ladd B."/>
            <person name="Jarett J.K."/>
            <person name="Geller-Mcgrath D.E."/>
            <person name="Sieber C.M.K."/>
            <person name="Emerson J.B."/>
            <person name="Anantharaman K."/>
            <person name="Thomas B.C."/>
            <person name="Malmstrom R."/>
            <person name="Stieglmeier M."/>
            <person name="Klingl A."/>
            <person name="Woyke T."/>
            <person name="Ryan C.M."/>
            <person name="Banfield J.F."/>
        </authorList>
    </citation>
    <scope>NUCLEOTIDE SEQUENCE [LARGE SCALE GENOMIC DNA]</scope>
</reference>
<name>A0A2J0MJT7_9BACT</name>
<evidence type="ECO:0000313" key="2">
    <source>
        <dbReference type="EMBL" id="PIZ87364.1"/>
    </source>
</evidence>
<sequence length="231" mass="27941">MPIRETDFIEGEYYHLYNRGNSKQKIFLDDKDKNRFLKLLYLCNSKNNINFREDIVKKRIDAWDFKKGKSIVDIGAWVLMPNHFHLYITPKPNARRLAGNSVTYFMHRVLTAYSKYFNARYKRTGSLFEGKFKSIHVNKDTQAKYLFSYIHLNPLKLVDSNWNKNRSKASILKFIIFLDSYKWSSYLDYMEIIRSENKILDRIDFIDYFETKKSFQKEIFEWIKIKIEEEN</sequence>
<dbReference type="SUPFAM" id="SSF143422">
    <property type="entry name" value="Transposase IS200-like"/>
    <property type="match status" value="1"/>
</dbReference>
<accession>A0A2J0MJT7</accession>
<dbReference type="GO" id="GO:0003677">
    <property type="term" value="F:DNA binding"/>
    <property type="evidence" value="ECO:0007669"/>
    <property type="project" value="InterPro"/>
</dbReference>